<dbReference type="Proteomes" id="UP000717624">
    <property type="component" value="Unassembled WGS sequence"/>
</dbReference>
<keyword evidence="2" id="KW-1185">Reference proteome</keyword>
<evidence type="ECO:0000313" key="2">
    <source>
        <dbReference type="Proteomes" id="UP000717624"/>
    </source>
</evidence>
<name>A0A938XVJ7_9BACL</name>
<sequence length="49" mass="5790">MKLAMMITFTFLVLLLLSFLSFTLLTMIRKVEFEEMIVPPKKEDPKPEE</sequence>
<protein>
    <submittedName>
        <fullName evidence="1">Uncharacterized protein</fullName>
    </submittedName>
</protein>
<dbReference type="AlphaFoldDB" id="A0A938XVJ7"/>
<comment type="caution">
    <text evidence="1">The sequence shown here is derived from an EMBL/GenBank/DDBJ whole genome shotgun (WGS) entry which is preliminary data.</text>
</comment>
<gene>
    <name evidence="1" type="ORF">JOD01_002544</name>
</gene>
<evidence type="ECO:0000313" key="1">
    <source>
        <dbReference type="EMBL" id="MBM7590932.1"/>
    </source>
</evidence>
<dbReference type="EMBL" id="JAFBEB010000008">
    <property type="protein sequence ID" value="MBM7590932.1"/>
    <property type="molecule type" value="Genomic_DNA"/>
</dbReference>
<proteinExistence type="predicted"/>
<dbReference type="RefSeq" id="WP_204518671.1">
    <property type="nucleotide sequence ID" value="NZ_BAABIN010000005.1"/>
</dbReference>
<reference evidence="1" key="1">
    <citation type="submission" date="2021-01" db="EMBL/GenBank/DDBJ databases">
        <title>Genomic Encyclopedia of Type Strains, Phase IV (KMG-IV): sequencing the most valuable type-strain genomes for metagenomic binning, comparative biology and taxonomic classification.</title>
        <authorList>
            <person name="Goeker M."/>
        </authorList>
    </citation>
    <scope>NUCLEOTIDE SEQUENCE</scope>
    <source>
        <strain evidence="1">DSM 25523</strain>
    </source>
</reference>
<accession>A0A938XVJ7</accession>
<organism evidence="1 2">
    <name type="scientific">Brevibacillus fulvus</name>
    <dbReference type="NCBI Taxonomy" id="1125967"/>
    <lineage>
        <taxon>Bacteria</taxon>
        <taxon>Bacillati</taxon>
        <taxon>Bacillota</taxon>
        <taxon>Bacilli</taxon>
        <taxon>Bacillales</taxon>
        <taxon>Paenibacillaceae</taxon>
        <taxon>Brevibacillus</taxon>
    </lineage>
</organism>